<reference evidence="3 4" key="1">
    <citation type="journal article" date="2016" name="Nat. Commun.">
        <title>Thousands of microbial genomes shed light on interconnected biogeochemical processes in an aquifer system.</title>
        <authorList>
            <person name="Anantharaman K."/>
            <person name="Brown C.T."/>
            <person name="Hug L.A."/>
            <person name="Sharon I."/>
            <person name="Castelle C.J."/>
            <person name="Probst A.J."/>
            <person name="Thomas B.C."/>
            <person name="Singh A."/>
            <person name="Wilkins M.J."/>
            <person name="Karaoz U."/>
            <person name="Brodie E.L."/>
            <person name="Williams K.H."/>
            <person name="Hubbard S.S."/>
            <person name="Banfield J.F."/>
        </authorList>
    </citation>
    <scope>NUCLEOTIDE SEQUENCE [LARGE SCALE GENOMIC DNA]</scope>
    <source>
        <strain evidence="4">RIFCSPLOWO2_12_FULL_64_10</strain>
    </source>
</reference>
<dbReference type="SUPFAM" id="SSF51735">
    <property type="entry name" value="NAD(P)-binding Rossmann-fold domains"/>
    <property type="match status" value="1"/>
</dbReference>
<dbReference type="Gene3D" id="3.30.360.10">
    <property type="entry name" value="Dihydrodipicolinate Reductase, domain 2"/>
    <property type="match status" value="1"/>
</dbReference>
<dbReference type="InterPro" id="IPR036291">
    <property type="entry name" value="NAD(P)-bd_dom_sf"/>
</dbReference>
<dbReference type="SUPFAM" id="SSF55347">
    <property type="entry name" value="Glyceraldehyde-3-phosphate dehydrogenase-like, C-terminal domain"/>
    <property type="match status" value="1"/>
</dbReference>
<dbReference type="InterPro" id="IPR051317">
    <property type="entry name" value="Gfo/Idh/MocA_oxidoreduct"/>
</dbReference>
<evidence type="ECO:0000313" key="3">
    <source>
        <dbReference type="EMBL" id="OGG55650.1"/>
    </source>
</evidence>
<dbReference type="Pfam" id="PF01408">
    <property type="entry name" value="GFO_IDH_MocA"/>
    <property type="match status" value="1"/>
</dbReference>
<evidence type="ECO:0000259" key="2">
    <source>
        <dbReference type="Pfam" id="PF22725"/>
    </source>
</evidence>
<protein>
    <recommendedName>
        <fullName evidence="5">Gfo/Idh/MocA-like oxidoreductase N-terminal domain-containing protein</fullName>
    </recommendedName>
</protein>
<dbReference type="PANTHER" id="PTHR43708">
    <property type="entry name" value="CONSERVED EXPRESSED OXIDOREDUCTASE (EUROFUNG)"/>
    <property type="match status" value="1"/>
</dbReference>
<dbReference type="PANTHER" id="PTHR43708:SF8">
    <property type="entry name" value="OXIDOREDUCTASE"/>
    <property type="match status" value="1"/>
</dbReference>
<gene>
    <name evidence="3" type="ORF">A3F84_23865</name>
</gene>
<dbReference type="EMBL" id="MFKF01000064">
    <property type="protein sequence ID" value="OGG55650.1"/>
    <property type="molecule type" value="Genomic_DNA"/>
</dbReference>
<dbReference type="Pfam" id="PF22725">
    <property type="entry name" value="GFO_IDH_MocA_C3"/>
    <property type="match status" value="1"/>
</dbReference>
<accession>A0A1F6D2V3</accession>
<evidence type="ECO:0008006" key="5">
    <source>
        <dbReference type="Google" id="ProtNLM"/>
    </source>
</evidence>
<dbReference type="GO" id="GO:0000166">
    <property type="term" value="F:nucleotide binding"/>
    <property type="evidence" value="ECO:0007669"/>
    <property type="project" value="InterPro"/>
</dbReference>
<dbReference type="InterPro" id="IPR055170">
    <property type="entry name" value="GFO_IDH_MocA-like_dom"/>
</dbReference>
<evidence type="ECO:0000259" key="1">
    <source>
        <dbReference type="Pfam" id="PF01408"/>
    </source>
</evidence>
<dbReference type="Gene3D" id="3.40.50.720">
    <property type="entry name" value="NAD(P)-binding Rossmann-like Domain"/>
    <property type="match status" value="1"/>
</dbReference>
<proteinExistence type="predicted"/>
<dbReference type="AlphaFoldDB" id="A0A1F6D2V3"/>
<name>A0A1F6D2V3_HANXR</name>
<comment type="caution">
    <text evidence="3">The sequence shown here is derived from an EMBL/GenBank/DDBJ whole genome shotgun (WGS) entry which is preliminary data.</text>
</comment>
<organism evidence="3 4">
    <name type="scientific">Handelsmanbacteria sp. (strain RIFCSPLOWO2_12_FULL_64_10)</name>
    <dbReference type="NCBI Taxonomy" id="1817868"/>
    <lineage>
        <taxon>Bacteria</taxon>
        <taxon>Candidatus Handelsmaniibacteriota</taxon>
    </lineage>
</organism>
<evidence type="ECO:0000313" key="4">
    <source>
        <dbReference type="Proteomes" id="UP000178606"/>
    </source>
</evidence>
<dbReference type="Proteomes" id="UP000178606">
    <property type="component" value="Unassembled WGS sequence"/>
</dbReference>
<feature type="domain" description="Gfo/Idh/MocA-like oxidoreductase N-terminal" evidence="1">
    <location>
        <begin position="6"/>
        <end position="122"/>
    </location>
</feature>
<dbReference type="InterPro" id="IPR000683">
    <property type="entry name" value="Gfo/Idh/MocA-like_OxRdtase_N"/>
</dbReference>
<feature type="domain" description="GFO/IDH/MocA-like oxidoreductase" evidence="2">
    <location>
        <begin position="133"/>
        <end position="248"/>
    </location>
</feature>
<sequence length="334" mass="37025">MPDRLRLAVVGCGSVSRLHLNAIQKCDRAQLAAVVSRDEARRTAAARDYGATRACGAYEDALTDPGIDAVVLCTPSHLHFAHAMSALQAGKRVLVEKPLTESHADGVTLVSEAQRRGLTLMSAQCCRFLAVCRKVREVLRSGQVGRPLHFLYTMIYHRTTFPSWFKDCRSVLMESSGSHTFDFFPWMADARPLRVYATAHHNSPDYAGEDDFMASIALDNGAYAVNYDSFYSRHTRRDMIIVCQKGTLFIDCWHTLRIDGQAIVEEPHDRAYQNAFDRQMAEFVDAVLTGREPESAGRQVLPSLAVLDAAVESARTGQAVEIRMSPTQSILSNG</sequence>